<dbReference type="eggNOG" id="ENOG502ZSEA">
    <property type="taxonomic scope" value="Bacteria"/>
</dbReference>
<dbReference type="Proteomes" id="UP000005380">
    <property type="component" value="Chromosome"/>
</dbReference>
<dbReference type="RefSeq" id="WP_006459772.1">
    <property type="nucleotide sequence ID" value="NZ_CP007030.1"/>
</dbReference>
<gene>
    <name evidence="1" type="ORF">THIAE_01750</name>
</gene>
<evidence type="ECO:0000313" key="2">
    <source>
        <dbReference type="Proteomes" id="UP000005380"/>
    </source>
</evidence>
<organism evidence="1 2">
    <name type="scientific">Thiomicrospira aerophila AL3</name>
    <dbReference type="NCBI Taxonomy" id="717772"/>
    <lineage>
        <taxon>Bacteria</taxon>
        <taxon>Pseudomonadati</taxon>
        <taxon>Pseudomonadota</taxon>
        <taxon>Gammaproteobacteria</taxon>
        <taxon>Thiotrichales</taxon>
        <taxon>Piscirickettsiaceae</taxon>
        <taxon>Thiomicrospira</taxon>
    </lineage>
</organism>
<sequence length="76" mass="8751">MTLPMKGHAKEVVERFKIMLDAPQLEAISDEHFAELELLIDAAMEVVHSDAYHEFAKELEAIAKKMRKRSGRTERL</sequence>
<keyword evidence="2" id="KW-1185">Reference proteome</keyword>
<dbReference type="STRING" id="717772.THIAE_01750"/>
<dbReference type="OrthoDB" id="5616525at2"/>
<dbReference type="KEGG" id="tao:THIAE_01750"/>
<reference evidence="1 2" key="1">
    <citation type="submission" date="2013-12" db="EMBL/GenBank/DDBJ databases">
        <authorList>
            <consortium name="DOE Joint Genome Institute"/>
            <person name="Kappler U."/>
            <person name="Huntemann M."/>
            <person name="Han J."/>
            <person name="Chen A."/>
            <person name="Kyrpides N."/>
            <person name="Mavromatis K."/>
            <person name="Markowitz V."/>
            <person name="Palaniappan K."/>
            <person name="Ivanova N."/>
            <person name="Schaumberg A."/>
            <person name="Pati A."/>
            <person name="Liolios K."/>
            <person name="Nordberg H.P."/>
            <person name="Cantor M.N."/>
            <person name="Hua S.X."/>
            <person name="Woyke T."/>
        </authorList>
    </citation>
    <scope>NUCLEOTIDE SEQUENCE [LARGE SCALE GENOMIC DNA]</scope>
    <source>
        <strain evidence="2">AL2</strain>
    </source>
</reference>
<dbReference type="InParanoid" id="W0DUL7"/>
<dbReference type="HOGENOM" id="CLU_2686635_0_0_6"/>
<evidence type="ECO:0000313" key="1">
    <source>
        <dbReference type="EMBL" id="AHF00659.1"/>
    </source>
</evidence>
<protein>
    <submittedName>
        <fullName evidence="1">Uncharacterized protein</fullName>
    </submittedName>
</protein>
<dbReference type="EMBL" id="CP007030">
    <property type="protein sequence ID" value="AHF00659.1"/>
    <property type="molecule type" value="Genomic_DNA"/>
</dbReference>
<proteinExistence type="predicted"/>
<dbReference type="AlphaFoldDB" id="W0DUL7"/>
<accession>W0DUL7</accession>
<name>W0DUL7_9GAMM</name>